<feature type="compositionally biased region" description="Low complexity" evidence="1">
    <location>
        <begin position="1"/>
        <end position="11"/>
    </location>
</feature>
<dbReference type="InterPro" id="IPR045460">
    <property type="entry name" value="Wolframin_EF-hand"/>
</dbReference>
<dbReference type="Pfam" id="PF20023">
    <property type="entry name" value="WSLR"/>
    <property type="match status" value="2"/>
</dbReference>
<feature type="region of interest" description="Disordered" evidence="1">
    <location>
        <begin position="1"/>
        <end position="85"/>
    </location>
</feature>
<dbReference type="PRINTS" id="PR02061">
    <property type="entry name" value="WOLFRAMIN"/>
</dbReference>
<organism evidence="3 4">
    <name type="scientific">Acinonyx jubatus</name>
    <name type="common">Cheetah</name>
    <dbReference type="NCBI Taxonomy" id="32536"/>
    <lineage>
        <taxon>Eukaryota</taxon>
        <taxon>Metazoa</taxon>
        <taxon>Chordata</taxon>
        <taxon>Craniata</taxon>
        <taxon>Vertebrata</taxon>
        <taxon>Euteleostomi</taxon>
        <taxon>Mammalia</taxon>
        <taxon>Eutheria</taxon>
        <taxon>Laurasiatheria</taxon>
        <taxon>Carnivora</taxon>
        <taxon>Feliformia</taxon>
        <taxon>Felidae</taxon>
        <taxon>Felinae</taxon>
        <taxon>Acinonyx</taxon>
    </lineage>
</organism>
<dbReference type="PANTHER" id="PTHR13098">
    <property type="entry name" value="WOLFRAMIN"/>
    <property type="match status" value="1"/>
</dbReference>
<feature type="domain" description="Wolframin EF-hand" evidence="2">
    <location>
        <begin position="176"/>
        <end position="255"/>
    </location>
</feature>
<evidence type="ECO:0000313" key="4">
    <source>
        <dbReference type="RefSeq" id="XP_053073586.1"/>
    </source>
</evidence>
<feature type="compositionally biased region" description="Low complexity" evidence="1">
    <location>
        <begin position="706"/>
        <end position="719"/>
    </location>
</feature>
<evidence type="ECO:0000259" key="2">
    <source>
        <dbReference type="Pfam" id="PF19914"/>
    </source>
</evidence>
<feature type="region of interest" description="Disordered" evidence="1">
    <location>
        <begin position="313"/>
        <end position="355"/>
    </location>
</feature>
<dbReference type="InterPro" id="IPR026209">
    <property type="entry name" value="Wolframin_fam"/>
</dbReference>
<evidence type="ECO:0000256" key="1">
    <source>
        <dbReference type="SAM" id="MobiDB-lite"/>
    </source>
</evidence>
<feature type="region of interest" description="Disordered" evidence="1">
    <location>
        <begin position="630"/>
        <end position="677"/>
    </location>
</feature>
<evidence type="ECO:0000313" key="3">
    <source>
        <dbReference type="Proteomes" id="UP001652583"/>
    </source>
</evidence>
<dbReference type="InterPro" id="IPR045458">
    <property type="entry name" value="Wolframin_Sel1-like_rpt"/>
</dbReference>
<feature type="region of interest" description="Disordered" evidence="1">
    <location>
        <begin position="695"/>
        <end position="719"/>
    </location>
</feature>
<dbReference type="Proteomes" id="UP001652583">
    <property type="component" value="Chromosome B1"/>
</dbReference>
<dbReference type="PRINTS" id="PR02060">
    <property type="entry name" value="WOLFFAMILY"/>
</dbReference>
<accession>A0ABM3PPH6</accession>
<protein>
    <submittedName>
        <fullName evidence="4">Wolframin isoform X2</fullName>
    </submittedName>
</protein>
<proteinExistence type="predicted"/>
<name>A0ABM3PPH6_ACIJB</name>
<dbReference type="PANTHER" id="PTHR13098:SF3">
    <property type="entry name" value="WOLFRAMIN"/>
    <property type="match status" value="1"/>
</dbReference>
<feature type="region of interest" description="Disordered" evidence="1">
    <location>
        <begin position="431"/>
        <end position="455"/>
    </location>
</feature>
<dbReference type="RefSeq" id="XP_053073586.1">
    <property type="nucleotide sequence ID" value="XM_053217611.1"/>
</dbReference>
<reference evidence="4" key="1">
    <citation type="submission" date="2025-08" db="UniProtKB">
        <authorList>
            <consortium name="RefSeq"/>
        </authorList>
    </citation>
    <scope>IDENTIFICATION</scope>
    <source>
        <tissue evidence="4">Blood</tissue>
    </source>
</reference>
<dbReference type="Pfam" id="PF19914">
    <property type="entry name" value="WEF-hand"/>
    <property type="match status" value="1"/>
</dbReference>
<sequence length="742" mass="79872">MDPGTRSASPSGPQPPPPLQPQARSRLNATASVEQDESGVPRAPGPQVGRGPDVGDTAAPAVARTPSPRSQEQADRTGPVKGDVEMPFEEVLDKAKAGDPKAQTEVGKRYLQLASDADEELNNCTAVSWLILAAKQGRREAVKLLRRCLADRKGITFENEQEVRQLSSETDLERAVRKAALVMYWKLNPKKKKQVAVSELLENVGQVNEHDGGAQPGPVPKSLQKQRRVLERLVSSESKSYIALDDFVEITKKYAKGIIPANLFLQDDDDDELVGKSPEDLPLRLKQPDHRLLRPLRPPGRLLPVLRLHGDLHPQGFPGQQGLGELPQPHGPAPALRAQPGRGAGRGELRLEPPGALRPLPAVRLLRHLLLPRRQQGLHPLLRAGRGGHLLHGHQLHEPEHLGRALHPEGPGDGGGRWPALPPALPALRLAPPEAPGPDLRHRAPRPLGRPERQRPLPALRLPALSLLPHGAAEEFQGHLLLPGALPGVLHVVRTLCGHPAGVHRPGADPREHGLLPLPVRPPDPGGRPGAHGRGAVSPLVPVPGAHQGRRHPGDVQHPPAVPLVDQGQLLGGGRGEVPDAEFHRQAHPGVDHGHRAVLLVLRVPVGGHEGLQLHADLAAVRLPVRAAGLEGDQHGPHPDPVQPPGGPQGHVDGPLQVRARDGHRQQRRVGRQRAASLHRRLDALPVRRGLPVLQPWHGAHGRGGAVPPQAAGQAPLPHQEVRPLQVRDHGGHAVQRRQRLA</sequence>
<dbReference type="GeneID" id="106982717"/>
<keyword evidence="3" id="KW-1185">Reference proteome</keyword>
<feature type="region of interest" description="Disordered" evidence="1">
    <location>
        <begin position="506"/>
        <end position="561"/>
    </location>
</feature>
<gene>
    <name evidence="4" type="primary">WFS1</name>
</gene>
<dbReference type="InterPro" id="IPR026208">
    <property type="entry name" value="Wolframin"/>
</dbReference>